<dbReference type="PANTHER" id="PTHR31153:SF1">
    <property type="entry name" value="CALMODULIN CALCIUM-DEPENDENT NAD KINASE"/>
    <property type="match status" value="1"/>
</dbReference>
<reference evidence="4 5" key="1">
    <citation type="submission" date="2013-07" db="EMBL/GenBank/DDBJ databases">
        <authorList>
            <person name="Stoco P.H."/>
            <person name="Wagner G."/>
            <person name="Gerber A."/>
            <person name="Zaha A."/>
            <person name="Thompson C."/>
            <person name="Bartholomeu D.C."/>
            <person name="Luckemeyer D.D."/>
            <person name="Bahia D."/>
            <person name="Loreto E."/>
            <person name="Prestes E.B."/>
            <person name="Lima F.M."/>
            <person name="Rodrigues-Luiz G."/>
            <person name="Vallejo G.A."/>
            <person name="Filho J.F."/>
            <person name="Monteiro K.M."/>
            <person name="Tyler K.M."/>
            <person name="de Almeida L.G."/>
            <person name="Ortiz M.F."/>
            <person name="Siervo M.A."/>
            <person name="de Moraes M.H."/>
            <person name="Cunha O.L."/>
            <person name="Mendonca-Neto R."/>
            <person name="Silva R."/>
            <person name="Teixeira S.M."/>
            <person name="Murta S.M."/>
            <person name="Sincero T.C."/>
            <person name="Mendes T.A."/>
            <person name="Urmenyi T.P."/>
            <person name="Silva V.G."/>
            <person name="da Rocha W.D."/>
            <person name="Andersson B."/>
            <person name="Romanha A.J."/>
            <person name="Steindel M."/>
            <person name="de Vasconcelos A.T."/>
            <person name="Grisard E.C."/>
        </authorList>
    </citation>
    <scope>NUCLEOTIDE SEQUENCE [LARGE SCALE GENOMIC DNA]</scope>
    <source>
        <strain evidence="4 5">SC58</strain>
    </source>
</reference>
<sequence>MTNKKKKEVSMPAPPPWLPFTEYVIMALEHPPDMFVSRLAVCCTMLFLTRSDPELLRSLCHKWAIRFSKDRAILVARLRRRVRASLSFPLSFIGSVDSTSSLPPVSKLCDPDGCVEHFLRLVNTLVPIYFSWNWHRTEDVININKEYEVYVRHNILPMCMATDPEEDVSDGEEFFSLFPPHSPSCGIEHLFSPTTTAPCRQLEEEAKSGSMELPLSSFVSVGNLLARIKNSPNGLVLIFHARFSAKSCAAVDILQTILQRRLLDPLPAVSVVHVVAEPELANMFKISWFPTIIYMPTLAPEELARSLCEERAFSPELTSVETAPVCFQCDSGIGSNMVRKTGAINSGRSLSEILYDLSPRSCTPSCSTMYESCVSEEELSCIIGKGLHRFYPANAVITVSALAEWINNKGLSRPRTKDDEDFVSRINDLREDEKFQKYREMVSAVVMLRQLQCKSNDYCRVAEGESPVFIFMGGGMAAGKSTAATALSRSAWWGKNKDNIVLVNADDFKVAMSPWSKGVHVMHESSTRAAEKLLVKAINQGRNIVFDSTMMWRPFIQQVIEMVRHAHTTLYQQGVGYKDNGSIEEYFKPLGPRPKPLPMPYEIRMLAITVEAEVAVPRGILRLFSTGRGVPIPMQLRSFRLFSENFETYIEWVDKAILFNNNVVVDLTKGELPPVVAEKTDDGLVIYDEEAYALFLRHRLLSEDADNALELYPCSNSVEV</sequence>
<organism evidence="4 5">
    <name type="scientific">Trypanosoma rangeli SC58</name>
    <dbReference type="NCBI Taxonomy" id="429131"/>
    <lineage>
        <taxon>Eukaryota</taxon>
        <taxon>Discoba</taxon>
        <taxon>Euglenozoa</taxon>
        <taxon>Kinetoplastea</taxon>
        <taxon>Metakinetoplastina</taxon>
        <taxon>Trypanosomatida</taxon>
        <taxon>Trypanosomatidae</taxon>
        <taxon>Trypanosoma</taxon>
        <taxon>Herpetosoma</taxon>
    </lineage>
</organism>
<dbReference type="InterPro" id="IPR044802">
    <property type="entry name" value="NADKc-like"/>
</dbReference>
<keyword evidence="2" id="KW-0067">ATP-binding</keyword>
<protein>
    <recommendedName>
        <fullName evidence="3">Zeta toxin domain-containing protein</fullName>
    </recommendedName>
</protein>
<dbReference type="VEuPathDB" id="TriTrypDB:TRSC58_02797"/>
<evidence type="ECO:0000256" key="1">
    <source>
        <dbReference type="ARBA" id="ARBA00022741"/>
    </source>
</evidence>
<name>A0A061J571_TRYRA</name>
<dbReference type="OrthoDB" id="10267859at2759"/>
<dbReference type="Proteomes" id="UP000031737">
    <property type="component" value="Unassembled WGS sequence"/>
</dbReference>
<dbReference type="SUPFAM" id="SSF52540">
    <property type="entry name" value="P-loop containing nucleoside triphosphate hydrolases"/>
    <property type="match status" value="1"/>
</dbReference>
<dbReference type="GO" id="GO:0005524">
    <property type="term" value="F:ATP binding"/>
    <property type="evidence" value="ECO:0007669"/>
    <property type="project" value="UniProtKB-KW"/>
</dbReference>
<keyword evidence="5" id="KW-1185">Reference proteome</keyword>
<dbReference type="EMBL" id="AUPL01002797">
    <property type="protein sequence ID" value="ESL09480.1"/>
    <property type="molecule type" value="Genomic_DNA"/>
</dbReference>
<proteinExistence type="predicted"/>
<accession>A0A061J571</accession>
<evidence type="ECO:0000313" key="4">
    <source>
        <dbReference type="EMBL" id="ESL09480.1"/>
    </source>
</evidence>
<dbReference type="InterPro" id="IPR027417">
    <property type="entry name" value="P-loop_NTPase"/>
</dbReference>
<dbReference type="GO" id="GO:0016301">
    <property type="term" value="F:kinase activity"/>
    <property type="evidence" value="ECO:0007669"/>
    <property type="project" value="InterPro"/>
</dbReference>
<feature type="domain" description="Zeta toxin" evidence="3">
    <location>
        <begin position="462"/>
        <end position="551"/>
    </location>
</feature>
<evidence type="ECO:0000313" key="5">
    <source>
        <dbReference type="Proteomes" id="UP000031737"/>
    </source>
</evidence>
<dbReference type="AlphaFoldDB" id="A0A061J571"/>
<keyword evidence="1" id="KW-0547">Nucleotide-binding</keyword>
<dbReference type="Pfam" id="PF06414">
    <property type="entry name" value="Zeta_toxin"/>
    <property type="match status" value="1"/>
</dbReference>
<evidence type="ECO:0000259" key="3">
    <source>
        <dbReference type="Pfam" id="PF06414"/>
    </source>
</evidence>
<gene>
    <name evidence="4" type="ORF">TRSC58_02797</name>
</gene>
<dbReference type="PANTHER" id="PTHR31153">
    <property type="entry name" value="CALMODULIN CALCIUM-DEPENDENT NAD KINASE"/>
    <property type="match status" value="1"/>
</dbReference>
<dbReference type="InterPro" id="IPR010488">
    <property type="entry name" value="Zeta_toxin_domain"/>
</dbReference>
<dbReference type="Gene3D" id="3.40.50.300">
    <property type="entry name" value="P-loop containing nucleotide triphosphate hydrolases"/>
    <property type="match status" value="1"/>
</dbReference>
<evidence type="ECO:0000256" key="2">
    <source>
        <dbReference type="ARBA" id="ARBA00022840"/>
    </source>
</evidence>
<comment type="caution">
    <text evidence="4">The sequence shown here is derived from an EMBL/GenBank/DDBJ whole genome shotgun (WGS) entry which is preliminary data.</text>
</comment>